<dbReference type="Gene3D" id="2.30.110.20">
    <property type="entry name" value="Hcp1-like"/>
    <property type="match status" value="1"/>
</dbReference>
<dbReference type="EMBL" id="VCPC01000003">
    <property type="protein sequence ID" value="TMV11351.1"/>
    <property type="molecule type" value="Genomic_DNA"/>
</dbReference>
<evidence type="ECO:0000313" key="1">
    <source>
        <dbReference type="EMBL" id="TMV11351.1"/>
    </source>
</evidence>
<comment type="caution">
    <text evidence="1">The sequence shown here is derived from an EMBL/GenBank/DDBJ whole genome shotgun (WGS) entry which is preliminary data.</text>
</comment>
<organism evidence="1 2">
    <name type="scientific">Arenibacterium halophilum</name>
    <dbReference type="NCBI Taxonomy" id="2583821"/>
    <lineage>
        <taxon>Bacteria</taxon>
        <taxon>Pseudomonadati</taxon>
        <taxon>Pseudomonadota</taxon>
        <taxon>Alphaproteobacteria</taxon>
        <taxon>Rhodobacterales</taxon>
        <taxon>Paracoccaceae</taxon>
        <taxon>Arenibacterium</taxon>
    </lineage>
</organism>
<dbReference type="PANTHER" id="PTHR36152:SF1">
    <property type="entry name" value="UBIQUITIN-LIKE DOMAIN-CONTAINING PROTEIN"/>
    <property type="match status" value="1"/>
</dbReference>
<reference evidence="1 2" key="1">
    <citation type="submission" date="2019-05" db="EMBL/GenBank/DDBJ databases">
        <title>Marivita sp. nov. isolated from sea sediment.</title>
        <authorList>
            <person name="Kim W."/>
        </authorList>
    </citation>
    <scope>NUCLEOTIDE SEQUENCE [LARGE SCALE GENOMIC DNA]</scope>
    <source>
        <strain evidence="1 2">CAU 1492</strain>
    </source>
</reference>
<dbReference type="InterPro" id="IPR053165">
    <property type="entry name" value="HSI-I_assembly_Hcp1"/>
</dbReference>
<keyword evidence="2" id="KW-1185">Reference proteome</keyword>
<dbReference type="InterPro" id="IPR008514">
    <property type="entry name" value="T6SS_Hcp"/>
</dbReference>
<proteinExistence type="predicted"/>
<dbReference type="Pfam" id="PF05638">
    <property type="entry name" value="T6SS_HCP"/>
    <property type="match status" value="1"/>
</dbReference>
<dbReference type="PANTHER" id="PTHR36152">
    <property type="entry name" value="CYTOPLASMIC PROTEIN-RELATED"/>
    <property type="match status" value="1"/>
</dbReference>
<gene>
    <name evidence="1" type="ORF">FGK64_13755</name>
</gene>
<dbReference type="InterPro" id="IPR036624">
    <property type="entry name" value="Hcp1-lik_sf"/>
</dbReference>
<dbReference type="RefSeq" id="WP_138864418.1">
    <property type="nucleotide sequence ID" value="NZ_VCPC01000003.1"/>
</dbReference>
<sequence length="168" mass="18614">MENTFALVSDAPGESLEKNHKDWIPIKSMSWEVTRTLDMDDLGTAQRGYANSSFGKISMTSELGLHSPKIMLSVANGTVRKEIKIEMCRSGDSTSQGAEPYLIFIAKHATIDKYEVSGGEEQIPEENWDICYREIMIEYKKADPESGALGKGGDFSWDLMAMEMGSSS</sequence>
<accession>A0ABY2X7B3</accession>
<evidence type="ECO:0000313" key="2">
    <source>
        <dbReference type="Proteomes" id="UP001191082"/>
    </source>
</evidence>
<name>A0ABY2X7B3_9RHOB</name>
<dbReference type="SUPFAM" id="SSF141452">
    <property type="entry name" value="Hcp1-like"/>
    <property type="match status" value="1"/>
</dbReference>
<dbReference type="Proteomes" id="UP001191082">
    <property type="component" value="Unassembled WGS sequence"/>
</dbReference>
<protein>
    <submittedName>
        <fullName evidence="1">Type VI secretion system tube protein Hcp</fullName>
    </submittedName>
</protein>